<dbReference type="PANTHER" id="PTHR30390:SF7">
    <property type="entry name" value="PHOSPHOHEPTOSE ISOMERASE"/>
    <property type="match status" value="1"/>
</dbReference>
<keyword evidence="3" id="KW-1185">Reference proteome</keyword>
<dbReference type="NCBIfam" id="NF002805">
    <property type="entry name" value="PRK02947.1"/>
    <property type="match status" value="1"/>
</dbReference>
<dbReference type="RefSeq" id="WP_007911446.1">
    <property type="nucleotide sequence ID" value="NZ_ADVG01000002.1"/>
</dbReference>
<dbReference type="Pfam" id="PF13580">
    <property type="entry name" value="SIS_2"/>
    <property type="match status" value="1"/>
</dbReference>
<feature type="domain" description="SIS" evidence="1">
    <location>
        <begin position="45"/>
        <end position="231"/>
    </location>
</feature>
<dbReference type="Gene3D" id="3.40.50.10490">
    <property type="entry name" value="Glucose-6-phosphate isomerase like protein, domain 1"/>
    <property type="match status" value="1"/>
</dbReference>
<dbReference type="AlphaFoldDB" id="D6TM26"/>
<dbReference type="InterPro" id="IPR001347">
    <property type="entry name" value="SIS_dom"/>
</dbReference>
<comment type="caution">
    <text evidence="2">The sequence shown here is derived from an EMBL/GenBank/DDBJ whole genome shotgun (WGS) entry which is preliminary data.</text>
</comment>
<dbReference type="EMBL" id="ADVG01000002">
    <property type="protein sequence ID" value="EFH86826.1"/>
    <property type="molecule type" value="Genomic_DNA"/>
</dbReference>
<organism evidence="2 3">
    <name type="scientific">Ktedonobacter racemifer DSM 44963</name>
    <dbReference type="NCBI Taxonomy" id="485913"/>
    <lineage>
        <taxon>Bacteria</taxon>
        <taxon>Bacillati</taxon>
        <taxon>Chloroflexota</taxon>
        <taxon>Ktedonobacteria</taxon>
        <taxon>Ktedonobacterales</taxon>
        <taxon>Ktedonobacteraceae</taxon>
        <taxon>Ktedonobacter</taxon>
    </lineage>
</organism>
<gene>
    <name evidence="2" type="ORF">Krac_8142</name>
</gene>
<dbReference type="SUPFAM" id="SSF53697">
    <property type="entry name" value="SIS domain"/>
    <property type="match status" value="1"/>
</dbReference>
<dbReference type="PROSITE" id="PS51464">
    <property type="entry name" value="SIS"/>
    <property type="match status" value="1"/>
</dbReference>
<dbReference type="CDD" id="cd05013">
    <property type="entry name" value="SIS_RpiR"/>
    <property type="match status" value="1"/>
</dbReference>
<dbReference type="InterPro" id="IPR050099">
    <property type="entry name" value="SIS_GmhA/DiaA_subfam"/>
</dbReference>
<accession>D6TM26</accession>
<sequence length="260" mass="28051">MSQQREVNDASTGVSMERYWQEAMRSVTRLQQTQMEGLREAARLCAACLARGGVIHTYGTGHSRAFAMELAGRAGGLVPVNRLDLEDLALRAGWSPEVVMHPDIERDLQAGKELLGCYHIEPEDLFLICSNSGGNAAIVEVAQQVKQRGHTLLAVTSLAHTHQSPARHPSGKKLYELADLVIDNQAPFGDALLALPDGSTACAISSVTGALIAQMLTAGIIALLLEQGLEAPVYLSANVPGGMERNNRLVQYYADRIRPV</sequence>
<proteinExistence type="predicted"/>
<dbReference type="PANTHER" id="PTHR30390">
    <property type="entry name" value="SEDOHEPTULOSE 7-PHOSPHATE ISOMERASE / DNAA INITIATOR-ASSOCIATING FACTOR FOR REPLICATION INITIATION"/>
    <property type="match status" value="1"/>
</dbReference>
<keyword evidence="2" id="KW-0413">Isomerase</keyword>
<name>D6TM26_KTERA</name>
<dbReference type="Proteomes" id="UP000004508">
    <property type="component" value="Unassembled WGS sequence"/>
</dbReference>
<dbReference type="GO" id="GO:0016853">
    <property type="term" value="F:isomerase activity"/>
    <property type="evidence" value="ECO:0007669"/>
    <property type="project" value="UniProtKB-KW"/>
</dbReference>
<evidence type="ECO:0000313" key="2">
    <source>
        <dbReference type="EMBL" id="EFH86826.1"/>
    </source>
</evidence>
<dbReference type="GO" id="GO:0097367">
    <property type="term" value="F:carbohydrate derivative binding"/>
    <property type="evidence" value="ECO:0007669"/>
    <property type="project" value="InterPro"/>
</dbReference>
<evidence type="ECO:0000313" key="3">
    <source>
        <dbReference type="Proteomes" id="UP000004508"/>
    </source>
</evidence>
<evidence type="ECO:0000259" key="1">
    <source>
        <dbReference type="PROSITE" id="PS51464"/>
    </source>
</evidence>
<dbReference type="InParanoid" id="D6TM26"/>
<dbReference type="InterPro" id="IPR035472">
    <property type="entry name" value="RpiR-like_SIS"/>
</dbReference>
<dbReference type="InterPro" id="IPR046348">
    <property type="entry name" value="SIS_dom_sf"/>
</dbReference>
<protein>
    <submittedName>
        <fullName evidence="2">Sugar isomerase (SIS)</fullName>
    </submittedName>
</protein>
<dbReference type="eggNOG" id="COG4821">
    <property type="taxonomic scope" value="Bacteria"/>
</dbReference>
<reference evidence="2 3" key="1">
    <citation type="journal article" date="2011" name="Stand. Genomic Sci.">
        <title>Non-contiguous finished genome sequence and contextual data of the filamentous soil bacterium Ktedonobacter racemifer type strain (SOSP1-21).</title>
        <authorList>
            <person name="Chang Y.J."/>
            <person name="Land M."/>
            <person name="Hauser L."/>
            <person name="Chertkov O."/>
            <person name="Del Rio T.G."/>
            <person name="Nolan M."/>
            <person name="Copeland A."/>
            <person name="Tice H."/>
            <person name="Cheng J.F."/>
            <person name="Lucas S."/>
            <person name="Han C."/>
            <person name="Goodwin L."/>
            <person name="Pitluck S."/>
            <person name="Ivanova N."/>
            <person name="Ovchinikova G."/>
            <person name="Pati A."/>
            <person name="Chen A."/>
            <person name="Palaniappan K."/>
            <person name="Mavromatis K."/>
            <person name="Liolios K."/>
            <person name="Brettin T."/>
            <person name="Fiebig A."/>
            <person name="Rohde M."/>
            <person name="Abt B."/>
            <person name="Goker M."/>
            <person name="Detter J.C."/>
            <person name="Woyke T."/>
            <person name="Bristow J."/>
            <person name="Eisen J.A."/>
            <person name="Markowitz V."/>
            <person name="Hugenholtz P."/>
            <person name="Kyrpides N.C."/>
            <person name="Klenk H.P."/>
            <person name="Lapidus A."/>
        </authorList>
    </citation>
    <scope>NUCLEOTIDE SEQUENCE [LARGE SCALE GENOMIC DNA]</scope>
    <source>
        <strain evidence="3">DSM 44963</strain>
    </source>
</reference>
<dbReference type="GO" id="GO:1901135">
    <property type="term" value="P:carbohydrate derivative metabolic process"/>
    <property type="evidence" value="ECO:0007669"/>
    <property type="project" value="InterPro"/>
</dbReference>
<dbReference type="STRING" id="485913.Krac_8142"/>